<accession>A0A956NED7</accession>
<reference evidence="2" key="1">
    <citation type="submission" date="2020-04" db="EMBL/GenBank/DDBJ databases">
        <authorList>
            <person name="Zhang T."/>
        </authorList>
    </citation>
    <scope>NUCLEOTIDE SEQUENCE</scope>
    <source>
        <strain evidence="2">HKST-UBA02</strain>
    </source>
</reference>
<protein>
    <recommendedName>
        <fullName evidence="4">DUF4352 domain-containing protein</fullName>
    </recommendedName>
</protein>
<evidence type="ECO:0000313" key="3">
    <source>
        <dbReference type="Proteomes" id="UP000739538"/>
    </source>
</evidence>
<proteinExistence type="predicted"/>
<name>A0A956NED7_UNCEI</name>
<reference evidence="2" key="2">
    <citation type="journal article" date="2021" name="Microbiome">
        <title>Successional dynamics and alternative stable states in a saline activated sludge microbial community over 9 years.</title>
        <authorList>
            <person name="Wang Y."/>
            <person name="Ye J."/>
            <person name="Ju F."/>
            <person name="Liu L."/>
            <person name="Boyd J.A."/>
            <person name="Deng Y."/>
            <person name="Parks D.H."/>
            <person name="Jiang X."/>
            <person name="Yin X."/>
            <person name="Woodcroft B.J."/>
            <person name="Tyson G.W."/>
            <person name="Hugenholtz P."/>
            <person name="Polz M.F."/>
            <person name="Zhang T."/>
        </authorList>
    </citation>
    <scope>NUCLEOTIDE SEQUENCE</scope>
    <source>
        <strain evidence="2">HKST-UBA02</strain>
    </source>
</reference>
<dbReference type="Proteomes" id="UP000739538">
    <property type="component" value="Unassembled WGS sequence"/>
</dbReference>
<comment type="caution">
    <text evidence="2">The sequence shown here is derived from an EMBL/GenBank/DDBJ whole genome shotgun (WGS) entry which is preliminary data.</text>
</comment>
<evidence type="ECO:0000256" key="1">
    <source>
        <dbReference type="SAM" id="SignalP"/>
    </source>
</evidence>
<evidence type="ECO:0008006" key="4">
    <source>
        <dbReference type="Google" id="ProtNLM"/>
    </source>
</evidence>
<keyword evidence="1" id="KW-0732">Signal</keyword>
<feature type="chain" id="PRO_5038142907" description="DUF4352 domain-containing protein" evidence="1">
    <location>
        <begin position="27"/>
        <end position="187"/>
    </location>
</feature>
<dbReference type="AlphaFoldDB" id="A0A956NED7"/>
<dbReference type="EMBL" id="JAGQHS010000105">
    <property type="protein sequence ID" value="MCA9757558.1"/>
    <property type="molecule type" value="Genomic_DNA"/>
</dbReference>
<evidence type="ECO:0000313" key="2">
    <source>
        <dbReference type="EMBL" id="MCA9757558.1"/>
    </source>
</evidence>
<gene>
    <name evidence="2" type="ORF">KDA27_17265</name>
</gene>
<feature type="signal peptide" evidence="1">
    <location>
        <begin position="1"/>
        <end position="26"/>
    </location>
</feature>
<organism evidence="2 3">
    <name type="scientific">Eiseniibacteriota bacterium</name>
    <dbReference type="NCBI Taxonomy" id="2212470"/>
    <lineage>
        <taxon>Bacteria</taxon>
        <taxon>Candidatus Eiseniibacteriota</taxon>
    </lineage>
</organism>
<sequence>MPSWNAPRCFAPLTVVAMSIGLAALAGCGPGDKATGPPQPTSLPEGWVLEVSRPDGDRNVMDWASSVQTHVDVNHTITTVTLIAARGSEQTAIYLTFHNDADTSVALTPNNDLLPEIETDECVLVFGEMNSGPINWGLGEDTGTLELVVNDDQRVAGRFDLATAVGQRDDTVFSPRRLVGSFNLSIE</sequence>